<comment type="cofactor">
    <cofactor evidence="1">
        <name>Mg(2+)</name>
        <dbReference type="ChEBI" id="CHEBI:18420"/>
    </cofactor>
</comment>
<dbReference type="GO" id="GO:0006190">
    <property type="term" value="P:inosine salvage"/>
    <property type="evidence" value="ECO:0007669"/>
    <property type="project" value="InterPro"/>
</dbReference>
<evidence type="ECO:0000256" key="11">
    <source>
        <dbReference type="ARBA" id="ARBA00023080"/>
    </source>
</evidence>
<reference evidence="13" key="1">
    <citation type="submission" date="2020-06" db="EMBL/GenBank/DDBJ databases">
        <title>WGS assembly of Ceratodon purpureus strain R40.</title>
        <authorList>
            <person name="Carey S.B."/>
            <person name="Jenkins J."/>
            <person name="Shu S."/>
            <person name="Lovell J.T."/>
            <person name="Sreedasyam A."/>
            <person name="Maumus F."/>
            <person name="Tiley G.P."/>
            <person name="Fernandez-Pozo N."/>
            <person name="Barry K."/>
            <person name="Chen C."/>
            <person name="Wang M."/>
            <person name="Lipzen A."/>
            <person name="Daum C."/>
            <person name="Saski C.A."/>
            <person name="Payton A.C."/>
            <person name="Mcbreen J.C."/>
            <person name="Conrad R.E."/>
            <person name="Kollar L.M."/>
            <person name="Olsson S."/>
            <person name="Huttunen S."/>
            <person name="Landis J.B."/>
            <person name="Wickett N.J."/>
            <person name="Johnson M.G."/>
            <person name="Rensing S.A."/>
            <person name="Grimwood J."/>
            <person name="Schmutz J."/>
            <person name="Mcdaniel S.F."/>
        </authorList>
    </citation>
    <scope>NUCLEOTIDE SEQUENCE</scope>
    <source>
        <strain evidence="13">R40</strain>
    </source>
</reference>
<comment type="caution">
    <text evidence="13">The sequence shown here is derived from an EMBL/GenBank/DDBJ whole genome shotgun (WGS) entry which is preliminary data.</text>
</comment>
<keyword evidence="9" id="KW-0067">ATP-binding</keyword>
<evidence type="ECO:0000313" key="14">
    <source>
        <dbReference type="Proteomes" id="UP000822688"/>
    </source>
</evidence>
<dbReference type="GO" id="GO:0000287">
    <property type="term" value="F:magnesium ion binding"/>
    <property type="evidence" value="ECO:0007669"/>
    <property type="project" value="InterPro"/>
</dbReference>
<keyword evidence="11" id="KW-0546">Nucleotide metabolism</keyword>
<dbReference type="Pfam" id="PF06437">
    <property type="entry name" value="ISN1"/>
    <property type="match status" value="1"/>
</dbReference>
<comment type="catalytic activity">
    <reaction evidence="12">
        <text>IMP + H2O = inosine + phosphate</text>
        <dbReference type="Rhea" id="RHEA:27718"/>
        <dbReference type="ChEBI" id="CHEBI:15377"/>
        <dbReference type="ChEBI" id="CHEBI:17596"/>
        <dbReference type="ChEBI" id="CHEBI:43474"/>
        <dbReference type="ChEBI" id="CHEBI:58053"/>
        <dbReference type="EC" id="3.1.3.99"/>
    </reaction>
</comment>
<dbReference type="GO" id="GO:0008253">
    <property type="term" value="F:5'-nucleotidase activity"/>
    <property type="evidence" value="ECO:0007669"/>
    <property type="project" value="InterPro"/>
</dbReference>
<keyword evidence="6" id="KW-0479">Metal-binding</keyword>
<keyword evidence="7" id="KW-0547">Nucleotide-binding</keyword>
<evidence type="ECO:0000256" key="6">
    <source>
        <dbReference type="ARBA" id="ARBA00022723"/>
    </source>
</evidence>
<keyword evidence="14" id="KW-1185">Reference proteome</keyword>
<accession>A0A8T0IWQ7</accession>
<protein>
    <recommendedName>
        <fullName evidence="5">IMP-specific 5'-nucleotidase 1</fullName>
        <ecNumber evidence="4">3.1.3.99</ecNumber>
    </recommendedName>
</protein>
<evidence type="ECO:0000256" key="7">
    <source>
        <dbReference type="ARBA" id="ARBA00022741"/>
    </source>
</evidence>
<dbReference type="EC" id="3.1.3.99" evidence="4"/>
<dbReference type="GO" id="GO:0071590">
    <property type="term" value="P:nicotinamide riboside biosynthetic process"/>
    <property type="evidence" value="ECO:0007669"/>
    <property type="project" value="TreeGrafter"/>
</dbReference>
<evidence type="ECO:0000256" key="9">
    <source>
        <dbReference type="ARBA" id="ARBA00022840"/>
    </source>
</evidence>
<keyword evidence="10" id="KW-0460">Magnesium</keyword>
<dbReference type="AlphaFoldDB" id="A0A8T0IWQ7"/>
<evidence type="ECO:0000256" key="3">
    <source>
        <dbReference type="ARBA" id="ARBA00011881"/>
    </source>
</evidence>
<dbReference type="Proteomes" id="UP000822688">
    <property type="component" value="Chromosome 2"/>
</dbReference>
<dbReference type="GO" id="GO:0005524">
    <property type="term" value="F:ATP binding"/>
    <property type="evidence" value="ECO:0007669"/>
    <property type="project" value="UniProtKB-KW"/>
</dbReference>
<evidence type="ECO:0000256" key="2">
    <source>
        <dbReference type="ARBA" id="ARBA00005307"/>
    </source>
</evidence>
<organism evidence="13 14">
    <name type="scientific">Ceratodon purpureus</name>
    <name type="common">Fire moss</name>
    <name type="synonym">Dicranum purpureum</name>
    <dbReference type="NCBI Taxonomy" id="3225"/>
    <lineage>
        <taxon>Eukaryota</taxon>
        <taxon>Viridiplantae</taxon>
        <taxon>Streptophyta</taxon>
        <taxon>Embryophyta</taxon>
        <taxon>Bryophyta</taxon>
        <taxon>Bryophytina</taxon>
        <taxon>Bryopsida</taxon>
        <taxon>Dicranidae</taxon>
        <taxon>Pseudoditrichales</taxon>
        <taxon>Ditrichaceae</taxon>
        <taxon>Ceratodon</taxon>
    </lineage>
</organism>
<dbReference type="PANTHER" id="PTHR28213:SF1">
    <property type="entry name" value="IMP-SPECIFIC 5'-NUCLEOTIDASE 1"/>
    <property type="match status" value="1"/>
</dbReference>
<evidence type="ECO:0000256" key="1">
    <source>
        <dbReference type="ARBA" id="ARBA00001946"/>
    </source>
</evidence>
<dbReference type="SUPFAM" id="SSF56784">
    <property type="entry name" value="HAD-like"/>
    <property type="match status" value="1"/>
</dbReference>
<dbReference type="GO" id="GO:0009117">
    <property type="term" value="P:nucleotide metabolic process"/>
    <property type="evidence" value="ECO:0007669"/>
    <property type="project" value="UniProtKB-KW"/>
</dbReference>
<dbReference type="PANTHER" id="PTHR28213">
    <property type="entry name" value="IMP-SPECIFIC 5'-NUCLEOTIDASE 1"/>
    <property type="match status" value="1"/>
</dbReference>
<keyword evidence="8" id="KW-0378">Hydrolase</keyword>
<dbReference type="Gene3D" id="3.40.50.1000">
    <property type="entry name" value="HAD superfamily/HAD-like"/>
    <property type="match status" value="1"/>
</dbReference>
<proteinExistence type="inferred from homology"/>
<dbReference type="EMBL" id="CM026422">
    <property type="protein sequence ID" value="KAG0587647.1"/>
    <property type="molecule type" value="Genomic_DNA"/>
</dbReference>
<comment type="subunit">
    <text evidence="3">Homotetramer.</text>
</comment>
<gene>
    <name evidence="13" type="ORF">KC19_2G180200</name>
</gene>
<sequence length="590" mass="65086">MAPPAAVAGAGLRVPPGVTQSLRGQVGAVLQIASQNGGVSGRSRAAGGGQWVCGGLSWGRDSDGKIDSKFGSVGEGLCEVLKSSLLLQSSGAAEWSTFGKCNAIVTSHGNRGLELSEDSPEAGECVREEEGIDSVSVSNGGDEVELDASREMSTEIRSVESTVDANRGRSLGYGEAVRQRDQHSQAKEGDMRWNMLLSTEALEDVHLNRASSVTDAHVLRRKGRLKEQDGLIEFIISMHSTHSPFQVMEKLERWMREHLEDPMRSTLSRLIPTVGRFHTPLPLIRAFQDYDEFSSLSRRRYVPPNFAEIRHVLNIAQVHAIAEKLSLITFDADGTIYADGHHIEGDNKMIAHIIKLMQQGVQVAIVTAAGYPGNAAKFEDRLAGLLEAFKRFRLPPAITRLFHVMGGECNYLLRVNDHYRLEFVPDELWMSPDMLQWSESDVEELLAEAECSLRSAAARLRLPIDIIRKPRAVGAVPREATIYEVLEELALTVQVQLMGSRLPFCAFNGGNDVFVDVGNKSVGLQALMRFLHKKPYETLHVGDRFTVSGNDMATRSQCCILWVANPEETAFFTRLLLSDIAVARLHPYLE</sequence>
<comment type="similarity">
    <text evidence="2">Belongs to the ISN1 family.</text>
</comment>
<name>A0A8T0IWQ7_CERPU</name>
<dbReference type="InterPro" id="IPR009453">
    <property type="entry name" value="ISN1"/>
</dbReference>
<dbReference type="GO" id="GO:0071592">
    <property type="term" value="P:nicotinic acid riboside biosynthetic process"/>
    <property type="evidence" value="ECO:0007669"/>
    <property type="project" value="TreeGrafter"/>
</dbReference>
<evidence type="ECO:0000256" key="4">
    <source>
        <dbReference type="ARBA" id="ARBA00012894"/>
    </source>
</evidence>
<evidence type="ECO:0000256" key="10">
    <source>
        <dbReference type="ARBA" id="ARBA00022842"/>
    </source>
</evidence>
<dbReference type="InterPro" id="IPR023214">
    <property type="entry name" value="HAD_sf"/>
</dbReference>
<evidence type="ECO:0000256" key="8">
    <source>
        <dbReference type="ARBA" id="ARBA00022801"/>
    </source>
</evidence>
<evidence type="ECO:0000256" key="12">
    <source>
        <dbReference type="ARBA" id="ARBA00047413"/>
    </source>
</evidence>
<evidence type="ECO:0000256" key="5">
    <source>
        <dbReference type="ARBA" id="ARBA00015544"/>
    </source>
</evidence>
<dbReference type="InterPro" id="IPR036412">
    <property type="entry name" value="HAD-like_sf"/>
</dbReference>
<evidence type="ECO:0000313" key="13">
    <source>
        <dbReference type="EMBL" id="KAG0587647.1"/>
    </source>
</evidence>